<dbReference type="Pfam" id="PF03803">
    <property type="entry name" value="Scramblase"/>
    <property type="match status" value="1"/>
</dbReference>
<evidence type="ECO:0000313" key="1">
    <source>
        <dbReference type="EMBL" id="NEA27133.1"/>
    </source>
</evidence>
<dbReference type="AlphaFoldDB" id="A0A6L9QR23"/>
<proteinExistence type="predicted"/>
<dbReference type="Proteomes" id="UP000475532">
    <property type="component" value="Unassembled WGS sequence"/>
</dbReference>
<reference evidence="1 2" key="1">
    <citation type="submission" date="2020-01" db="EMBL/GenBank/DDBJ databases">
        <title>Insect and environment-associated Actinomycetes.</title>
        <authorList>
            <person name="Currrie C."/>
            <person name="Chevrette M."/>
            <person name="Carlson C."/>
            <person name="Stubbendieck R."/>
            <person name="Wendt-Pienkowski E."/>
        </authorList>
    </citation>
    <scope>NUCLEOTIDE SEQUENCE [LARGE SCALE GENOMIC DNA]</scope>
    <source>
        <strain evidence="1 2">SID10258</strain>
    </source>
</reference>
<dbReference type="InterPro" id="IPR005552">
    <property type="entry name" value="Scramblase"/>
</dbReference>
<organism evidence="1 2">
    <name type="scientific">Actinomadura bangladeshensis</name>
    <dbReference type="NCBI Taxonomy" id="453573"/>
    <lineage>
        <taxon>Bacteria</taxon>
        <taxon>Bacillati</taxon>
        <taxon>Actinomycetota</taxon>
        <taxon>Actinomycetes</taxon>
        <taxon>Streptosporangiales</taxon>
        <taxon>Thermomonosporaceae</taxon>
        <taxon>Actinomadura</taxon>
    </lineage>
</organism>
<protein>
    <recommendedName>
        <fullName evidence="3">Scramblase</fullName>
    </recommendedName>
</protein>
<dbReference type="EMBL" id="JAAGLI010000877">
    <property type="protein sequence ID" value="NEA27133.1"/>
    <property type="molecule type" value="Genomic_DNA"/>
</dbReference>
<dbReference type="GO" id="GO:0017128">
    <property type="term" value="F:phospholipid scramblase activity"/>
    <property type="evidence" value="ECO:0007669"/>
    <property type="project" value="InterPro"/>
</dbReference>
<evidence type="ECO:0008006" key="3">
    <source>
        <dbReference type="Google" id="ProtNLM"/>
    </source>
</evidence>
<dbReference type="RefSeq" id="WP_163061360.1">
    <property type="nucleotide sequence ID" value="NZ_JAAGLI010000877.1"/>
</dbReference>
<gene>
    <name evidence="1" type="ORF">G3I70_32230</name>
</gene>
<name>A0A6L9QR23_9ACTN</name>
<dbReference type="InterPro" id="IPR025659">
    <property type="entry name" value="Tubby-like_C"/>
</dbReference>
<dbReference type="SUPFAM" id="SSF54518">
    <property type="entry name" value="Tubby C-terminal domain-like"/>
    <property type="match status" value="1"/>
</dbReference>
<evidence type="ECO:0000313" key="2">
    <source>
        <dbReference type="Proteomes" id="UP000475532"/>
    </source>
</evidence>
<accession>A0A6L9QR23</accession>
<comment type="caution">
    <text evidence="1">The sequence shown here is derived from an EMBL/GenBank/DDBJ whole genome shotgun (WGS) entry which is preliminary data.</text>
</comment>
<sequence length="194" mass="21397">MDDLFSSPVLRVDQPRGAPAARSRYKVLDGRGMLLATAEERDVPLLRQAARTALGGGDGRRVVHVENAQGAPPLIVARDGRRRTRVHTSQGVPIGSVQHLDGYRYALLDAEDRQVGQLDGSRFGRSFPVLDAHGHHVAQLDKKWKGAVTEVLTTADRYSVEIFQPLPDPLRTLVPTAPLAIDLLLYENKDWPID</sequence>